<comment type="similarity">
    <text evidence="2">Belongs to the FtsZ family.</text>
</comment>
<evidence type="ECO:0000313" key="11">
    <source>
        <dbReference type="EMBL" id="KAA6332544.1"/>
    </source>
</evidence>
<dbReference type="SUPFAM" id="SSF55307">
    <property type="entry name" value="Tubulin C-terminal domain-like"/>
    <property type="match status" value="1"/>
</dbReference>
<dbReference type="PANTHER" id="PTHR30314:SF3">
    <property type="entry name" value="MITOCHONDRIAL DIVISION PROTEIN FSZA"/>
    <property type="match status" value="1"/>
</dbReference>
<evidence type="ECO:0000256" key="3">
    <source>
        <dbReference type="ARBA" id="ARBA00022490"/>
    </source>
</evidence>
<dbReference type="GO" id="GO:0000917">
    <property type="term" value="P:division septum assembly"/>
    <property type="evidence" value="ECO:0007669"/>
    <property type="project" value="UniProtKB-KW"/>
</dbReference>
<dbReference type="InterPro" id="IPR008280">
    <property type="entry name" value="Tub_FtsZ_C"/>
</dbReference>
<reference evidence="11" key="1">
    <citation type="submission" date="2019-03" db="EMBL/GenBank/DDBJ databases">
        <title>Single cell metagenomics reveals metabolic interactions within the superorganism composed of flagellate Streblomastix strix and complex community of Bacteroidetes bacteria on its surface.</title>
        <authorList>
            <person name="Treitli S.C."/>
            <person name="Kolisko M."/>
            <person name="Husnik F."/>
            <person name="Keeling P."/>
            <person name="Hampl V."/>
        </authorList>
    </citation>
    <scope>NUCLEOTIDE SEQUENCE</scope>
    <source>
        <strain evidence="11">STM</strain>
    </source>
</reference>
<proteinExistence type="inferred from homology"/>
<keyword evidence="7" id="KW-0717">Septation</keyword>
<dbReference type="PROSITE" id="PS01135">
    <property type="entry name" value="FTSZ_2"/>
    <property type="match status" value="1"/>
</dbReference>
<dbReference type="GO" id="GO:0003924">
    <property type="term" value="F:GTPase activity"/>
    <property type="evidence" value="ECO:0007669"/>
    <property type="project" value="InterPro"/>
</dbReference>
<evidence type="ECO:0000256" key="5">
    <source>
        <dbReference type="ARBA" id="ARBA00022741"/>
    </source>
</evidence>
<evidence type="ECO:0000256" key="7">
    <source>
        <dbReference type="ARBA" id="ARBA00023210"/>
    </source>
</evidence>
<dbReference type="CDD" id="cd02201">
    <property type="entry name" value="FtsZ_type1"/>
    <property type="match status" value="1"/>
</dbReference>
<dbReference type="GO" id="GO:0032153">
    <property type="term" value="C:cell division site"/>
    <property type="evidence" value="ECO:0007669"/>
    <property type="project" value="TreeGrafter"/>
</dbReference>
<dbReference type="PRINTS" id="PR00423">
    <property type="entry name" value="CELLDVISFTSZ"/>
</dbReference>
<keyword evidence="6" id="KW-0342">GTP-binding</keyword>
<evidence type="ECO:0000256" key="6">
    <source>
        <dbReference type="ARBA" id="ARBA00023134"/>
    </source>
</evidence>
<keyword evidence="5" id="KW-0547">Nucleotide-binding</keyword>
<dbReference type="FunFam" id="3.40.50.1440:FF:000023">
    <property type="entry name" value="Cell division protein FtsZ"/>
    <property type="match status" value="1"/>
</dbReference>
<evidence type="ECO:0000256" key="8">
    <source>
        <dbReference type="ARBA" id="ARBA00023306"/>
    </source>
</evidence>
<evidence type="ECO:0000259" key="10">
    <source>
        <dbReference type="SMART" id="SM00865"/>
    </source>
</evidence>
<dbReference type="SMART" id="SM00864">
    <property type="entry name" value="Tubulin"/>
    <property type="match status" value="1"/>
</dbReference>
<dbReference type="InterPro" id="IPR045061">
    <property type="entry name" value="FtsZ/CetZ"/>
</dbReference>
<sequence>MTDIIPFELPTSSVPKIIKVIGVGGGGGNAVTHMYREGIHDVTFMLCNTDNQALSASPVPVKVQLGRTVTGGLGAGNRPDRARKAAEESEDEIRQHLNDGTKMVFITAGMGGGTGTGAAPVIARIAREMNILTVGIVTIPFIFEGEPKIIQALDGVECMAQQVDALLVINNERLREIYSNLTVLTAFKKADETLSIAAKGIAEIITIHGIMNLDFADVETILKDGGVAIMSTGYGEGDNRLTKALDDALHSPLLNNNDISNSKKVMFNFSYCEQSEMMMDEINEINDFMRKFREDRELIWGLSTDNTLENKMKITLLATGFGMENIPGMEVMFKRKAEEDEDTRMQNEEKRKKYKKRIEGVYGKHINGLGTRIVHKRREIYIFTSEDIDNEDIIFMVENTPTYLRNRTSLKKIQEKAVLEENTSIRNHIGDNGEIIFQ</sequence>
<keyword evidence="3" id="KW-0963">Cytoplasm</keyword>
<dbReference type="EMBL" id="SNRY01001227">
    <property type="protein sequence ID" value="KAA6332544.1"/>
    <property type="molecule type" value="Genomic_DNA"/>
</dbReference>
<comment type="caution">
    <text evidence="11">The sequence shown here is derived from an EMBL/GenBank/DDBJ whole genome shotgun (WGS) entry which is preliminary data.</text>
</comment>
<organism evidence="11">
    <name type="scientific">termite gut metagenome</name>
    <dbReference type="NCBI Taxonomy" id="433724"/>
    <lineage>
        <taxon>unclassified sequences</taxon>
        <taxon>metagenomes</taxon>
        <taxon>organismal metagenomes</taxon>
    </lineage>
</organism>
<dbReference type="SUPFAM" id="SSF52490">
    <property type="entry name" value="Tubulin nucleotide-binding domain-like"/>
    <property type="match status" value="1"/>
</dbReference>
<evidence type="ECO:0000256" key="2">
    <source>
        <dbReference type="ARBA" id="ARBA00009690"/>
    </source>
</evidence>
<evidence type="ECO:0000259" key="9">
    <source>
        <dbReference type="SMART" id="SM00864"/>
    </source>
</evidence>
<dbReference type="InterPro" id="IPR003008">
    <property type="entry name" value="Tubulin_FtsZ_GTPase"/>
</dbReference>
<dbReference type="InterPro" id="IPR000158">
    <property type="entry name" value="Cell_div_FtsZ"/>
</dbReference>
<evidence type="ECO:0000256" key="4">
    <source>
        <dbReference type="ARBA" id="ARBA00022618"/>
    </source>
</evidence>
<dbReference type="GO" id="GO:0005737">
    <property type="term" value="C:cytoplasm"/>
    <property type="evidence" value="ECO:0007669"/>
    <property type="project" value="UniProtKB-SubCell"/>
</dbReference>
<protein>
    <submittedName>
        <fullName evidence="11">Cell division protein FtsZ</fullName>
    </submittedName>
</protein>
<dbReference type="Gene3D" id="3.40.50.1440">
    <property type="entry name" value="Tubulin/FtsZ, GTPase domain"/>
    <property type="match status" value="1"/>
</dbReference>
<accession>A0A5J4RG83</accession>
<comment type="subcellular location">
    <subcellularLocation>
        <location evidence="1">Cytoplasm</location>
    </subcellularLocation>
</comment>
<dbReference type="SMART" id="SM00865">
    <property type="entry name" value="Tubulin_C"/>
    <property type="match status" value="1"/>
</dbReference>
<name>A0A5J4RG83_9ZZZZ</name>
<feature type="domain" description="Tubulin/FtsZ GTPase" evidence="9">
    <location>
        <begin position="17"/>
        <end position="209"/>
    </location>
</feature>
<dbReference type="Pfam" id="PF00091">
    <property type="entry name" value="Tubulin"/>
    <property type="match status" value="1"/>
</dbReference>
<dbReference type="InterPro" id="IPR024757">
    <property type="entry name" value="FtsZ_C"/>
</dbReference>
<dbReference type="InterPro" id="IPR020805">
    <property type="entry name" value="Cell_div_FtsZ_CS"/>
</dbReference>
<dbReference type="HAMAP" id="MF_00909">
    <property type="entry name" value="FtsZ"/>
    <property type="match status" value="1"/>
</dbReference>
<evidence type="ECO:0000256" key="1">
    <source>
        <dbReference type="ARBA" id="ARBA00004496"/>
    </source>
</evidence>
<dbReference type="Pfam" id="PF12327">
    <property type="entry name" value="FtsZ_C"/>
    <property type="match status" value="1"/>
</dbReference>
<keyword evidence="8" id="KW-0131">Cell cycle</keyword>
<keyword evidence="4 11" id="KW-0132">Cell division</keyword>
<dbReference type="AlphaFoldDB" id="A0A5J4RG83"/>
<dbReference type="NCBIfam" id="TIGR00065">
    <property type="entry name" value="ftsZ"/>
    <property type="match status" value="1"/>
</dbReference>
<gene>
    <name evidence="11" type="ORF">EZS27_018960</name>
</gene>
<dbReference type="InterPro" id="IPR036525">
    <property type="entry name" value="Tubulin/FtsZ_GTPase_sf"/>
</dbReference>
<feature type="domain" description="Tubulin/FtsZ 2-layer sandwich" evidence="10">
    <location>
        <begin position="211"/>
        <end position="330"/>
    </location>
</feature>
<dbReference type="InterPro" id="IPR018316">
    <property type="entry name" value="Tubulin/FtsZ_2-layer-sand-dom"/>
</dbReference>
<dbReference type="PANTHER" id="PTHR30314">
    <property type="entry name" value="CELL DIVISION PROTEIN FTSZ-RELATED"/>
    <property type="match status" value="1"/>
</dbReference>
<dbReference type="GO" id="GO:0005525">
    <property type="term" value="F:GTP binding"/>
    <property type="evidence" value="ECO:0007669"/>
    <property type="project" value="UniProtKB-KW"/>
</dbReference>